<feature type="domain" description="Molybdopterin oxidoreductase" evidence="4">
    <location>
        <begin position="104"/>
        <end position="479"/>
    </location>
</feature>
<evidence type="ECO:0000259" key="5">
    <source>
        <dbReference type="Pfam" id="PF01568"/>
    </source>
</evidence>
<keyword evidence="2" id="KW-0408">Iron</keyword>
<gene>
    <name evidence="6" type="primary">fdhF</name>
    <name evidence="6" type="ORF">Poly21_46800</name>
</gene>
<comment type="caution">
    <text evidence="6">The sequence shown here is derived from an EMBL/GenBank/DDBJ whole genome shotgun (WGS) entry which is preliminary data.</text>
</comment>
<name>A0A5C6BK00_9BACT</name>
<dbReference type="InterPro" id="IPR010046">
    <property type="entry name" value="Mopterin_OxRdtse_a_bac"/>
</dbReference>
<dbReference type="InterPro" id="IPR006657">
    <property type="entry name" value="MoPterin_dinucl-bd_dom"/>
</dbReference>
<dbReference type="AlphaFoldDB" id="A0A5C6BK00"/>
<evidence type="ECO:0000256" key="2">
    <source>
        <dbReference type="ARBA" id="ARBA00023004"/>
    </source>
</evidence>
<evidence type="ECO:0000256" key="3">
    <source>
        <dbReference type="ARBA" id="ARBA00023014"/>
    </source>
</evidence>
<keyword evidence="3" id="KW-0411">Iron-sulfur</keyword>
<dbReference type="PANTHER" id="PTHR43105">
    <property type="entry name" value="RESPIRATORY NITRATE REDUCTASE"/>
    <property type="match status" value="1"/>
</dbReference>
<evidence type="ECO:0000313" key="6">
    <source>
        <dbReference type="EMBL" id="TWU10774.1"/>
    </source>
</evidence>
<dbReference type="SUPFAM" id="SSF50692">
    <property type="entry name" value="ADC-like"/>
    <property type="match status" value="1"/>
</dbReference>
<reference evidence="6 7" key="1">
    <citation type="journal article" date="2020" name="Antonie Van Leeuwenhoek">
        <title>Rhodopirellula heiligendammensis sp. nov., Rhodopirellula pilleata sp. nov., and Rhodopirellula solitaria sp. nov. isolated from natural or artificial marine surfaces in Northern Germany and California, USA, and emended description of the genus Rhodopirellula.</title>
        <authorList>
            <person name="Kallscheuer N."/>
            <person name="Wiegand S."/>
            <person name="Jogler M."/>
            <person name="Boedeker C."/>
            <person name="Peeters S.H."/>
            <person name="Rast P."/>
            <person name="Heuer A."/>
            <person name="Jetten M.S.M."/>
            <person name="Rohde M."/>
            <person name="Jogler C."/>
        </authorList>
    </citation>
    <scope>NUCLEOTIDE SEQUENCE [LARGE SCALE GENOMIC DNA]</scope>
    <source>
        <strain evidence="6 7">Poly21</strain>
    </source>
</reference>
<dbReference type="Pfam" id="PF00384">
    <property type="entry name" value="Molybdopterin"/>
    <property type="match status" value="1"/>
</dbReference>
<keyword evidence="6" id="KW-0560">Oxidoreductase</keyword>
<dbReference type="InterPro" id="IPR050123">
    <property type="entry name" value="Prok_molybdopt-oxidoreductase"/>
</dbReference>
<dbReference type="EMBL" id="SJPU01000003">
    <property type="protein sequence ID" value="TWU10774.1"/>
    <property type="molecule type" value="Genomic_DNA"/>
</dbReference>
<dbReference type="OrthoDB" id="9805142at2"/>
<feature type="domain" description="Molybdopterin dinucleotide-binding" evidence="5">
    <location>
        <begin position="618"/>
        <end position="719"/>
    </location>
</feature>
<dbReference type="PANTHER" id="PTHR43105:SF4">
    <property type="entry name" value="PROTEIN YDEP"/>
    <property type="match status" value="1"/>
</dbReference>
<keyword evidence="7" id="KW-1185">Reference proteome</keyword>
<dbReference type="SUPFAM" id="SSF53706">
    <property type="entry name" value="Formate dehydrogenase/DMSO reductase, domains 1-3"/>
    <property type="match status" value="1"/>
</dbReference>
<dbReference type="CDD" id="cd02787">
    <property type="entry name" value="MopB_CT_ydeP"/>
    <property type="match status" value="1"/>
</dbReference>
<dbReference type="Gene3D" id="3.40.228.10">
    <property type="entry name" value="Dimethylsulfoxide Reductase, domain 2"/>
    <property type="match status" value="1"/>
</dbReference>
<evidence type="ECO:0000313" key="7">
    <source>
        <dbReference type="Proteomes" id="UP000319908"/>
    </source>
</evidence>
<dbReference type="GO" id="GO:0016020">
    <property type="term" value="C:membrane"/>
    <property type="evidence" value="ECO:0007669"/>
    <property type="project" value="TreeGrafter"/>
</dbReference>
<proteinExistence type="predicted"/>
<protein>
    <submittedName>
        <fullName evidence="6">Formate dehydrogenase H</fullName>
        <ecNumber evidence="6">1.17.98.4</ecNumber>
    </submittedName>
</protein>
<dbReference type="InterPro" id="IPR006656">
    <property type="entry name" value="Mopterin_OxRdtase"/>
</dbReference>
<dbReference type="InterPro" id="IPR037951">
    <property type="entry name" value="MopB_CT_YdeP"/>
</dbReference>
<dbReference type="Pfam" id="PF01568">
    <property type="entry name" value="Molydop_binding"/>
    <property type="match status" value="1"/>
</dbReference>
<dbReference type="Gene3D" id="3.40.50.740">
    <property type="match status" value="1"/>
</dbReference>
<dbReference type="PIRSF" id="PIRSF000144">
    <property type="entry name" value="CbbBc"/>
    <property type="match status" value="1"/>
</dbReference>
<dbReference type="EC" id="1.17.98.4" evidence="6"/>
<evidence type="ECO:0000256" key="1">
    <source>
        <dbReference type="ARBA" id="ARBA00022723"/>
    </source>
</evidence>
<organism evidence="6 7">
    <name type="scientific">Allorhodopirellula heiligendammensis</name>
    <dbReference type="NCBI Taxonomy" id="2714739"/>
    <lineage>
        <taxon>Bacteria</taxon>
        <taxon>Pseudomonadati</taxon>
        <taxon>Planctomycetota</taxon>
        <taxon>Planctomycetia</taxon>
        <taxon>Pirellulales</taxon>
        <taxon>Pirellulaceae</taxon>
        <taxon>Allorhodopirellula</taxon>
    </lineage>
</organism>
<accession>A0A5C6BK00</accession>
<dbReference type="Proteomes" id="UP000319908">
    <property type="component" value="Unassembled WGS sequence"/>
</dbReference>
<dbReference type="GO" id="GO:0030151">
    <property type="term" value="F:molybdenum ion binding"/>
    <property type="evidence" value="ECO:0007669"/>
    <property type="project" value="InterPro"/>
</dbReference>
<dbReference type="RefSeq" id="WP_146409157.1">
    <property type="nucleotide sequence ID" value="NZ_SJPU01000003.1"/>
</dbReference>
<dbReference type="Gene3D" id="2.40.40.20">
    <property type="match status" value="1"/>
</dbReference>
<dbReference type="GO" id="GO:0051539">
    <property type="term" value="F:4 iron, 4 sulfur cluster binding"/>
    <property type="evidence" value="ECO:0007669"/>
    <property type="project" value="InterPro"/>
</dbReference>
<sequence length="729" mass="80292">MRVRSGGGFRAIGYSFKKAREAGGYWKFFKAMRSRNTCKTCALGMGGQQGGMVNEAGSFPEVCKKSMQAMASDMQSGIEPTFWKNNSLAELQKLSPRQLEYLGRLLHPVRYRAGTTHFETITWEEAYSSIVTKLASLSPDETFWYFSGRSSNEAGFLLQLIARLYGTNNVNNCSYYCHQASGVGLQTSVGSGTATIDLKDLEQADLVFLIGGNPASNHPRLMTSLMHVRGHGGNVIVINPVRETGLVKFRIPSSPLSLLTGSKIASHYTMPHIGGDLALLWGIAKALRSRDQIKLDFLKKHCRGDDAFLARVDSLSWEEIESKSGVEQSEIETIAEMYAASERTVFAWTMGITHHAHGVDNVQAIANLAMCRGMVGRPGAGLMPIRGHSNVQGIGSVGVTPRLKQQIFDALQSKYQVKLPVTPGLDTLGCMEAAAEGRVKAGFCLGGNLFGSNPDATFAARAMSTLDLNVMLSTTMNTGHVHGLAKETIILPVLPRDEEPESTTQESMFNFVRLSDGGPRRLPGPRSEVDVISTLGKRLLGDAAGINWDHMQHTETIRQWIGDVIPGYKEIQAIGTTKKEFHIGGRIFHEPTFGTHDGRAVMHCHQLPSLKGTCEGQLRLMTVRSEGQFNTVVYEEEDLYRNQDRRDIILMHPDDLKRLGLQHNERVRVENETGQMDSILARGYEDIRPGNALMYYPESNVLVSRYADPHSKTPAFKGVVVSVKSMQPA</sequence>
<dbReference type="GO" id="GO:0045333">
    <property type="term" value="P:cellular respiration"/>
    <property type="evidence" value="ECO:0007669"/>
    <property type="project" value="UniProtKB-ARBA"/>
</dbReference>
<dbReference type="NCBIfam" id="TIGR01701">
    <property type="entry name" value="Fdhalpha-like"/>
    <property type="match status" value="1"/>
</dbReference>
<dbReference type="GO" id="GO:0043546">
    <property type="term" value="F:molybdopterin cofactor binding"/>
    <property type="evidence" value="ECO:0007669"/>
    <property type="project" value="InterPro"/>
</dbReference>
<dbReference type="GO" id="GO:0008863">
    <property type="term" value="F:formate dehydrogenase (NAD+) activity"/>
    <property type="evidence" value="ECO:0007669"/>
    <property type="project" value="InterPro"/>
</dbReference>
<keyword evidence="1" id="KW-0479">Metal-binding</keyword>
<dbReference type="InterPro" id="IPR009010">
    <property type="entry name" value="Asp_de-COase-like_dom_sf"/>
</dbReference>
<evidence type="ECO:0000259" key="4">
    <source>
        <dbReference type="Pfam" id="PF00384"/>
    </source>
</evidence>